<keyword evidence="2" id="KW-1185">Reference proteome</keyword>
<dbReference type="SUPFAM" id="SSF53649">
    <property type="entry name" value="Alkaline phosphatase-like"/>
    <property type="match status" value="1"/>
</dbReference>
<dbReference type="InterPro" id="IPR017850">
    <property type="entry name" value="Alkaline_phosphatase_core_sf"/>
</dbReference>
<dbReference type="InterPro" id="IPR002591">
    <property type="entry name" value="Phosphodiest/P_Trfase"/>
</dbReference>
<gene>
    <name evidence="1" type="ORF">AKJ45_02990</name>
</gene>
<dbReference type="EMBL" id="LHXZ01000042">
    <property type="protein sequence ID" value="KXB02950.1"/>
    <property type="molecule type" value="Genomic_DNA"/>
</dbReference>
<comment type="caution">
    <text evidence="1">The sequence shown here is derived from an EMBL/GenBank/DDBJ whole genome shotgun (WGS) entry which is preliminary data.</text>
</comment>
<reference evidence="1 2" key="1">
    <citation type="journal article" date="2016" name="Sci. Rep.">
        <title>Metabolic traits of an uncultured archaeal lineage -MSBL1- from brine pools of the Red Sea.</title>
        <authorList>
            <person name="Mwirichia R."/>
            <person name="Alam I."/>
            <person name="Rashid M."/>
            <person name="Vinu M."/>
            <person name="Ba-Alawi W."/>
            <person name="Anthony Kamau A."/>
            <person name="Kamanda Ngugi D."/>
            <person name="Goker M."/>
            <person name="Klenk H.P."/>
            <person name="Bajic V."/>
            <person name="Stingl U."/>
        </authorList>
    </citation>
    <scope>NUCLEOTIDE SEQUENCE [LARGE SCALE GENOMIC DNA]</scope>
    <source>
        <strain evidence="1">SCGC-AAA261F19</strain>
    </source>
</reference>
<evidence type="ECO:0008006" key="3">
    <source>
        <dbReference type="Google" id="ProtNLM"/>
    </source>
</evidence>
<dbReference type="AlphaFoldDB" id="A0A133V904"/>
<dbReference type="Gene3D" id="3.40.720.10">
    <property type="entry name" value="Alkaline Phosphatase, subunit A"/>
    <property type="match status" value="1"/>
</dbReference>
<accession>A0A133V904</accession>
<dbReference type="Proteomes" id="UP000070565">
    <property type="component" value="Unassembled WGS sequence"/>
</dbReference>
<dbReference type="Pfam" id="PF01663">
    <property type="entry name" value="Phosphodiest"/>
    <property type="match status" value="1"/>
</dbReference>
<evidence type="ECO:0000313" key="1">
    <source>
        <dbReference type="EMBL" id="KXB02950.1"/>
    </source>
</evidence>
<proteinExistence type="predicted"/>
<sequence>MVVVLAIDALEYELVDEFDCKNLKQVVYGKTDISEFTQPRTMVLWCSFMTGENKEREILAKEDEEMWKTKIPLEKTFFSEFEDPKIIDLPGFSYDKKQHDRERELLKKFFEGADNQEEKKEVRMEYNKHGLQHHRKIKGEFLKALKENHDLLLGYFSATDVIGHLNFGNKTLMKMVYEDLDEIAGEVKEIRDDHLLILSDHGMKGLGMFGDHNEYGFWSFDEKCNLDRPKLTDFADFLVDLK</sequence>
<name>A0A133V904_9EURY</name>
<organism evidence="1 2">
    <name type="scientific">candidate division MSBL1 archaeon SCGC-AAA261F19</name>
    <dbReference type="NCBI Taxonomy" id="1698275"/>
    <lineage>
        <taxon>Archaea</taxon>
        <taxon>Methanobacteriati</taxon>
        <taxon>Methanobacteriota</taxon>
        <taxon>candidate division MSBL1</taxon>
    </lineage>
</organism>
<evidence type="ECO:0000313" key="2">
    <source>
        <dbReference type="Proteomes" id="UP000070565"/>
    </source>
</evidence>
<protein>
    <recommendedName>
        <fullName evidence="3">PglZ domain-containing protein</fullName>
    </recommendedName>
</protein>